<sequence>MKRIRPLWRMPGIVLRERSHPPGRERIPEPMVVDDPESVAQFHTGGASNPGMCAVYDLCARALDALLPPGGRLLDLGVGSGRALSAVLRRRPDVRATAVDLAPNMLSTARALFDAEGIGERVELRREDITALPERVSTAPWDAVSCMWTLHQLPDFDTLRGALRQIEAIQRRSGAAVWISDFQRLRDPAAAPSMLAIADPDSPAVLRQDAIASEAAAFTIAELSNELAAAGLQAMHRGHSTPVPYLQAYWMYGVRGGPSALTGARDPRLSRQARRESALLRWGFTAKPF</sequence>
<gene>
    <name evidence="2" type="ORF">MINTM018_30630</name>
</gene>
<dbReference type="Gene3D" id="3.40.50.150">
    <property type="entry name" value="Vaccinia Virus protein VP39"/>
    <property type="match status" value="1"/>
</dbReference>
<protein>
    <recommendedName>
        <fullName evidence="1">Methyltransferase domain-containing protein</fullName>
    </recommendedName>
</protein>
<dbReference type="AlphaFoldDB" id="A0A7R7RMM6"/>
<reference evidence="2 3" key="1">
    <citation type="submission" date="2020-12" db="EMBL/GenBank/DDBJ databases">
        <title>Genome sequence of clinical Mycobacterium intracellulare strains.</title>
        <authorList>
            <person name="Tateishi Y."/>
            <person name="Matsumoto S."/>
            <person name="Fukushima Y."/>
            <person name="Nakajima C."/>
            <person name="Suzuki Y."/>
        </authorList>
    </citation>
    <scope>NUCLEOTIDE SEQUENCE [LARGE SCALE GENOMIC DNA]</scope>
    <source>
        <strain evidence="2 3">M018</strain>
    </source>
</reference>
<accession>A0A7R7RMM6</accession>
<feature type="domain" description="Methyltransferase" evidence="1">
    <location>
        <begin position="74"/>
        <end position="170"/>
    </location>
</feature>
<evidence type="ECO:0000313" key="3">
    <source>
        <dbReference type="Proteomes" id="UP000595205"/>
    </source>
</evidence>
<dbReference type="CDD" id="cd02440">
    <property type="entry name" value="AdoMet_MTases"/>
    <property type="match status" value="1"/>
</dbReference>
<dbReference type="InterPro" id="IPR029063">
    <property type="entry name" value="SAM-dependent_MTases_sf"/>
</dbReference>
<organism evidence="2 3">
    <name type="scientific">Mycobacterium intracellulare</name>
    <dbReference type="NCBI Taxonomy" id="1767"/>
    <lineage>
        <taxon>Bacteria</taxon>
        <taxon>Bacillati</taxon>
        <taxon>Actinomycetota</taxon>
        <taxon>Actinomycetes</taxon>
        <taxon>Mycobacteriales</taxon>
        <taxon>Mycobacteriaceae</taxon>
        <taxon>Mycobacterium</taxon>
        <taxon>Mycobacterium avium complex (MAC)</taxon>
    </lineage>
</organism>
<dbReference type="InterPro" id="IPR041698">
    <property type="entry name" value="Methyltransf_25"/>
</dbReference>
<dbReference type="Pfam" id="PF13649">
    <property type="entry name" value="Methyltransf_25"/>
    <property type="match status" value="1"/>
</dbReference>
<name>A0A7R7RMM6_MYCIT</name>
<proteinExistence type="predicted"/>
<dbReference type="Proteomes" id="UP000595205">
    <property type="component" value="Chromosome"/>
</dbReference>
<dbReference type="SUPFAM" id="SSF53335">
    <property type="entry name" value="S-adenosyl-L-methionine-dependent methyltransferases"/>
    <property type="match status" value="1"/>
</dbReference>
<dbReference type="EMBL" id="AP024255">
    <property type="protein sequence ID" value="BCP00294.1"/>
    <property type="molecule type" value="Genomic_DNA"/>
</dbReference>
<evidence type="ECO:0000259" key="1">
    <source>
        <dbReference type="Pfam" id="PF13649"/>
    </source>
</evidence>
<evidence type="ECO:0000313" key="2">
    <source>
        <dbReference type="EMBL" id="BCP00294.1"/>
    </source>
</evidence>